<dbReference type="OMA" id="APIRRME"/>
<dbReference type="InterPro" id="IPR000938">
    <property type="entry name" value="CAP-Gly_domain"/>
</dbReference>
<dbReference type="InterPro" id="IPR036859">
    <property type="entry name" value="CAP-Gly_dom_sf"/>
</dbReference>
<accession>A0A8R1Y2Y6</accession>
<evidence type="ECO:0000259" key="2">
    <source>
        <dbReference type="PROSITE" id="PS50245"/>
    </source>
</evidence>
<dbReference type="SMART" id="SM01052">
    <property type="entry name" value="CAP_GLY"/>
    <property type="match status" value="1"/>
</dbReference>
<dbReference type="EMBL" id="CMVM020000255">
    <property type="status" value="NOT_ANNOTATED_CDS"/>
    <property type="molecule type" value="Genomic_DNA"/>
</dbReference>
<feature type="region of interest" description="Disordered" evidence="1">
    <location>
        <begin position="151"/>
        <end position="186"/>
    </location>
</feature>
<evidence type="ECO:0000313" key="3">
    <source>
        <dbReference type="EnsemblMetazoa" id="OVOC9126.1"/>
    </source>
</evidence>
<dbReference type="SUPFAM" id="SSF74924">
    <property type="entry name" value="Cap-Gly domain"/>
    <property type="match status" value="1"/>
</dbReference>
<dbReference type="PROSITE" id="PS50245">
    <property type="entry name" value="CAP_GLY_2"/>
    <property type="match status" value="1"/>
</dbReference>
<feature type="domain" description="CAP-Gly" evidence="2">
    <location>
        <begin position="38"/>
        <end position="68"/>
    </location>
</feature>
<evidence type="ECO:0000256" key="1">
    <source>
        <dbReference type="SAM" id="MobiDB-lite"/>
    </source>
</evidence>
<proteinExistence type="predicted"/>
<dbReference type="EnsemblMetazoa" id="OVOC9126.1">
    <property type="protein sequence ID" value="OVOC9126.1"/>
    <property type="gene ID" value="WBGene00245935"/>
</dbReference>
<dbReference type="Proteomes" id="UP000024404">
    <property type="component" value="Unassembled WGS sequence"/>
</dbReference>
<protein>
    <submittedName>
        <fullName evidence="3">CAP-Gly domain-containing protein</fullName>
    </submittedName>
</protein>
<keyword evidence="4" id="KW-1185">Reference proteome</keyword>
<sequence>MNFVYFQVSNEGKLISRTDVGKKVIVGRVGAGTLMYVGPVEGKAGIFCGIELDQPEGKHDGTYQGLQFIFFNIQIINTSLVLEESRIGVDRLPIVDDNLSTPLVEYAPDNDMIDLPAELTTNLLPVTQISSSMSIDSTISDDATINDHPLEQQQQSPLPKSFSEQKISPNAPVPVRPPKPKPPSKSQLMMEKLKASIQADKLKPKRDIKSKLHEMLAVSAPIRRMEPESIPDENQGCVVTLAALITAQKYLFIIICLGSKVR</sequence>
<feature type="compositionally biased region" description="Polar residues" evidence="1">
    <location>
        <begin position="151"/>
        <end position="167"/>
    </location>
</feature>
<reference evidence="4" key="1">
    <citation type="submission" date="2013-10" db="EMBL/GenBank/DDBJ databases">
        <title>Genome sequencing of Onchocerca volvulus.</title>
        <authorList>
            <person name="Cotton J."/>
            <person name="Tsai J."/>
            <person name="Stanley E."/>
            <person name="Tracey A."/>
            <person name="Holroyd N."/>
            <person name="Lustigman S."/>
            <person name="Berriman M."/>
        </authorList>
    </citation>
    <scope>NUCLEOTIDE SEQUENCE</scope>
</reference>
<dbReference type="Gene3D" id="2.30.30.190">
    <property type="entry name" value="CAP Gly-rich-like domain"/>
    <property type="match status" value="1"/>
</dbReference>
<dbReference type="Pfam" id="PF01302">
    <property type="entry name" value="CAP_GLY"/>
    <property type="match status" value="1"/>
</dbReference>
<evidence type="ECO:0000313" key="4">
    <source>
        <dbReference type="Proteomes" id="UP000024404"/>
    </source>
</evidence>
<organism evidence="3 4">
    <name type="scientific">Onchocerca volvulus</name>
    <dbReference type="NCBI Taxonomy" id="6282"/>
    <lineage>
        <taxon>Eukaryota</taxon>
        <taxon>Metazoa</taxon>
        <taxon>Ecdysozoa</taxon>
        <taxon>Nematoda</taxon>
        <taxon>Chromadorea</taxon>
        <taxon>Rhabditida</taxon>
        <taxon>Spirurina</taxon>
        <taxon>Spiruromorpha</taxon>
        <taxon>Filarioidea</taxon>
        <taxon>Onchocercidae</taxon>
        <taxon>Onchocerca</taxon>
    </lineage>
</organism>
<name>A0A8R1Y2Y6_ONCVO</name>
<reference evidence="3" key="2">
    <citation type="submission" date="2022-06" db="UniProtKB">
        <authorList>
            <consortium name="EnsemblMetazoa"/>
        </authorList>
    </citation>
    <scope>IDENTIFICATION</scope>
</reference>
<dbReference type="AlphaFoldDB" id="A0A8R1Y2Y6"/>
<feature type="compositionally biased region" description="Pro residues" evidence="1">
    <location>
        <begin position="171"/>
        <end position="183"/>
    </location>
</feature>